<reference evidence="2 3" key="1">
    <citation type="submission" date="2017-05" db="EMBL/GenBank/DDBJ databases">
        <title>The Genome Sequence of Tsuchiyaea wingfieldii DSM 27421.</title>
        <authorList>
            <person name="Cuomo C."/>
            <person name="Passer A."/>
            <person name="Billmyre B."/>
            <person name="Heitman J."/>
        </authorList>
    </citation>
    <scope>NUCLEOTIDE SEQUENCE [LARGE SCALE GENOMIC DNA]</scope>
    <source>
        <strain evidence="2 3">DSM 27421</strain>
    </source>
</reference>
<feature type="compositionally biased region" description="Low complexity" evidence="1">
    <location>
        <begin position="52"/>
        <end position="62"/>
    </location>
</feature>
<sequence length="293" mass="32565">MSSTIQQPSNIIQPPPANACRTQDGDDLLWLGASSSFHPVPTTFHPSPLTLPPIHLLQTTPHTPHPHSPAEKRPILPIPMSQDGWWESPTDILFHHHHPSLSYSSCASLSMQGEEDRSLGQSMRSYPTKAVLQTAHKQKQEGRMEKPRLLRIDVEAEAGKGEGEVEILPFTPITPENLKRLGEQPARLADTPQTPQTCRPMIINCHALPATPQQPSHPFITITKEQEPECTDESPLDLDHLDPSSPLLLQLQTAAGSRKFEEMEIDKGTFGQKDSRDELVERTGWVAKRARTG</sequence>
<name>A0A5D3ALB0_9TREE</name>
<dbReference type="AlphaFoldDB" id="A0A5D3ALB0"/>
<evidence type="ECO:0000313" key="3">
    <source>
        <dbReference type="Proteomes" id="UP000322245"/>
    </source>
</evidence>
<dbReference type="Proteomes" id="UP000322245">
    <property type="component" value="Unassembled WGS sequence"/>
</dbReference>
<keyword evidence="3" id="KW-1185">Reference proteome</keyword>
<feature type="region of interest" description="Disordered" evidence="1">
    <location>
        <begin position="51"/>
        <end position="72"/>
    </location>
</feature>
<protein>
    <submittedName>
        <fullName evidence="2">Uncharacterized protein</fullName>
    </submittedName>
</protein>
<feature type="compositionally biased region" description="Low complexity" evidence="1">
    <location>
        <begin position="1"/>
        <end position="12"/>
    </location>
</feature>
<dbReference type="EMBL" id="NIDF01000142">
    <property type="protein sequence ID" value="TYJ52307.1"/>
    <property type="molecule type" value="Genomic_DNA"/>
</dbReference>
<organism evidence="2 3">
    <name type="scientific">Cryptococcus floricola</name>
    <dbReference type="NCBI Taxonomy" id="2591691"/>
    <lineage>
        <taxon>Eukaryota</taxon>
        <taxon>Fungi</taxon>
        <taxon>Dikarya</taxon>
        <taxon>Basidiomycota</taxon>
        <taxon>Agaricomycotina</taxon>
        <taxon>Tremellomycetes</taxon>
        <taxon>Tremellales</taxon>
        <taxon>Cryptococcaceae</taxon>
        <taxon>Cryptococcus</taxon>
    </lineage>
</organism>
<accession>A0A5D3ALB0</accession>
<evidence type="ECO:0000313" key="2">
    <source>
        <dbReference type="EMBL" id="TYJ52307.1"/>
    </source>
</evidence>
<gene>
    <name evidence="2" type="ORF">B9479_007093</name>
</gene>
<evidence type="ECO:0000256" key="1">
    <source>
        <dbReference type="SAM" id="MobiDB-lite"/>
    </source>
</evidence>
<comment type="caution">
    <text evidence="2">The sequence shown here is derived from an EMBL/GenBank/DDBJ whole genome shotgun (WGS) entry which is preliminary data.</text>
</comment>
<proteinExistence type="predicted"/>
<feature type="region of interest" description="Disordered" evidence="1">
    <location>
        <begin position="1"/>
        <end position="24"/>
    </location>
</feature>